<dbReference type="AlphaFoldDB" id="A0A975BZ10"/>
<proteinExistence type="inferred from homology"/>
<accession>A0A975BZ10</accession>
<dbReference type="EMBL" id="CP061800">
    <property type="protein sequence ID" value="QTA93565.1"/>
    <property type="molecule type" value="Genomic_DNA"/>
</dbReference>
<dbReference type="PANTHER" id="PTHR37525">
    <property type="entry name" value="UPF0175 PROTEIN SSL1255"/>
    <property type="match status" value="1"/>
</dbReference>
<name>A0A975BZ10_9BACT</name>
<comment type="similarity">
    <text evidence="1">Belongs to the UPF0175 family.</text>
</comment>
<protein>
    <submittedName>
        <fullName evidence="2">UPF0175</fullName>
    </submittedName>
</protein>
<evidence type="ECO:0000313" key="3">
    <source>
        <dbReference type="Proteomes" id="UP000663722"/>
    </source>
</evidence>
<dbReference type="RefSeq" id="WP_207680451.1">
    <property type="nucleotide sequence ID" value="NZ_CP061800.1"/>
</dbReference>
<dbReference type="Pfam" id="PF03683">
    <property type="entry name" value="UPF0175"/>
    <property type="match status" value="1"/>
</dbReference>
<evidence type="ECO:0000256" key="1">
    <source>
        <dbReference type="ARBA" id="ARBA00005651"/>
    </source>
</evidence>
<dbReference type="InterPro" id="IPR052264">
    <property type="entry name" value="UPF0175_domain"/>
</dbReference>
<keyword evidence="3" id="KW-1185">Reference proteome</keyword>
<reference evidence="2" key="1">
    <citation type="journal article" date="2021" name="Microb. Physiol.">
        <title>Proteogenomic Insights into the Physiology of Marine, Sulfate-Reducing, Filamentous Desulfonema limicola and Desulfonema magnum.</title>
        <authorList>
            <person name="Schnaars V."/>
            <person name="Wohlbrand L."/>
            <person name="Scheve S."/>
            <person name="Hinrichs C."/>
            <person name="Reinhardt R."/>
            <person name="Rabus R."/>
        </authorList>
    </citation>
    <scope>NUCLEOTIDE SEQUENCE</scope>
    <source>
        <strain evidence="2">4be13</strain>
    </source>
</reference>
<dbReference type="InterPro" id="IPR005368">
    <property type="entry name" value="UPF0175"/>
</dbReference>
<dbReference type="Proteomes" id="UP000663722">
    <property type="component" value="Chromosome"/>
</dbReference>
<sequence>MKTNIMEISDDLMEALRVPPAEKLTRIRQELAIRLYQKELLNFGKARKLAQMTKWEFHRLLGQEGILRHYGMTELEEDLKTLEVSE</sequence>
<evidence type="ECO:0000313" key="2">
    <source>
        <dbReference type="EMBL" id="QTA93565.1"/>
    </source>
</evidence>
<dbReference type="PANTHER" id="PTHR37525:SF1">
    <property type="entry name" value="UPF0175 PROTEIN SSL1255"/>
    <property type="match status" value="1"/>
</dbReference>
<organism evidence="2 3">
    <name type="scientific">Desulfonema magnum</name>
    <dbReference type="NCBI Taxonomy" id="45655"/>
    <lineage>
        <taxon>Bacteria</taxon>
        <taxon>Pseudomonadati</taxon>
        <taxon>Thermodesulfobacteriota</taxon>
        <taxon>Desulfobacteria</taxon>
        <taxon>Desulfobacterales</taxon>
        <taxon>Desulfococcaceae</taxon>
        <taxon>Desulfonema</taxon>
    </lineage>
</organism>
<gene>
    <name evidence="2" type="ORF">dnm_096670</name>
</gene>
<dbReference type="KEGG" id="dmm:dnm_096670"/>